<evidence type="ECO:0000256" key="2">
    <source>
        <dbReference type="ARBA" id="ARBA00007935"/>
    </source>
</evidence>
<comment type="similarity">
    <text evidence="2">Belongs to the binding-protein-dependent transport system permease family. FecCD subfamily.</text>
</comment>
<feature type="transmembrane region" description="Helical" evidence="8">
    <location>
        <begin position="127"/>
        <end position="148"/>
    </location>
</feature>
<keyword evidence="4" id="KW-1003">Cell membrane</keyword>
<feature type="transmembrane region" description="Helical" evidence="8">
    <location>
        <begin position="201"/>
        <end position="223"/>
    </location>
</feature>
<evidence type="ECO:0000313" key="9">
    <source>
        <dbReference type="EMBL" id="STC81374.1"/>
    </source>
</evidence>
<evidence type="ECO:0000256" key="1">
    <source>
        <dbReference type="ARBA" id="ARBA00004651"/>
    </source>
</evidence>
<dbReference type="GO" id="GO:0005886">
    <property type="term" value="C:plasma membrane"/>
    <property type="evidence" value="ECO:0007669"/>
    <property type="project" value="UniProtKB-SubCell"/>
</dbReference>
<accession>A0A376D3B3</accession>
<evidence type="ECO:0000256" key="3">
    <source>
        <dbReference type="ARBA" id="ARBA00022448"/>
    </source>
</evidence>
<dbReference type="Pfam" id="PF01032">
    <property type="entry name" value="FecCD"/>
    <property type="match status" value="1"/>
</dbReference>
<dbReference type="Proteomes" id="UP000254287">
    <property type="component" value="Unassembled WGS sequence"/>
</dbReference>
<dbReference type="SUPFAM" id="SSF81345">
    <property type="entry name" value="ABC transporter involved in vitamin B12 uptake, BtuC"/>
    <property type="match status" value="1"/>
</dbReference>
<comment type="subcellular location">
    <subcellularLocation>
        <location evidence="1">Cell membrane</location>
        <topology evidence="1">Multi-pass membrane protein</topology>
    </subcellularLocation>
</comment>
<reference evidence="9 10" key="1">
    <citation type="submission" date="2018-06" db="EMBL/GenBank/DDBJ databases">
        <authorList>
            <consortium name="Pathogen Informatics"/>
            <person name="Doyle S."/>
        </authorList>
    </citation>
    <scope>NUCLEOTIDE SEQUENCE [LARGE SCALE GENOMIC DNA]</scope>
    <source>
        <strain evidence="9 10">NCTC10289</strain>
    </source>
</reference>
<evidence type="ECO:0000256" key="4">
    <source>
        <dbReference type="ARBA" id="ARBA00022475"/>
    </source>
</evidence>
<dbReference type="AlphaFoldDB" id="A0A376D3B3"/>
<feature type="transmembrane region" description="Helical" evidence="8">
    <location>
        <begin position="73"/>
        <end position="90"/>
    </location>
</feature>
<feature type="transmembrane region" description="Helical" evidence="8">
    <location>
        <begin position="21"/>
        <end position="42"/>
    </location>
</feature>
<keyword evidence="5 8" id="KW-0812">Transmembrane</keyword>
<dbReference type="GO" id="GO:0022857">
    <property type="term" value="F:transmembrane transporter activity"/>
    <property type="evidence" value="ECO:0007669"/>
    <property type="project" value="InterPro"/>
</dbReference>
<dbReference type="InterPro" id="IPR000522">
    <property type="entry name" value="ABC_transptr_permease_BtuC"/>
</dbReference>
<feature type="transmembrane region" description="Helical" evidence="8">
    <location>
        <begin position="102"/>
        <end position="121"/>
    </location>
</feature>
<keyword evidence="3" id="KW-0813">Transport</keyword>
<feature type="transmembrane region" description="Helical" evidence="8">
    <location>
        <begin position="317"/>
        <end position="334"/>
    </location>
</feature>
<gene>
    <name evidence="9" type="primary">fepD</name>
    <name evidence="9" type="ORF">NCTC10289_02410</name>
</gene>
<dbReference type="Gene3D" id="1.10.3470.10">
    <property type="entry name" value="ABC transporter involved in vitamin B12 uptake, BtuC"/>
    <property type="match status" value="1"/>
</dbReference>
<dbReference type="GO" id="GO:0033214">
    <property type="term" value="P:siderophore-iron import into cell"/>
    <property type="evidence" value="ECO:0007669"/>
    <property type="project" value="TreeGrafter"/>
</dbReference>
<dbReference type="InterPro" id="IPR037294">
    <property type="entry name" value="ABC_BtuC-like"/>
</dbReference>
<evidence type="ECO:0000256" key="8">
    <source>
        <dbReference type="SAM" id="Phobius"/>
    </source>
</evidence>
<proteinExistence type="inferred from homology"/>
<dbReference type="CDD" id="cd06550">
    <property type="entry name" value="TM_ABC_iron-siderophores_like"/>
    <property type="match status" value="1"/>
</dbReference>
<evidence type="ECO:0000256" key="6">
    <source>
        <dbReference type="ARBA" id="ARBA00022989"/>
    </source>
</evidence>
<keyword evidence="7 8" id="KW-0472">Membrane</keyword>
<feature type="transmembrane region" description="Helical" evidence="8">
    <location>
        <begin position="291"/>
        <end position="311"/>
    </location>
</feature>
<sequence>MVLVIEQGVYAGKGSARRLGWVVVAGVAILGIGVALSLALGARSIPFSDVLAALRGQPGIASSIVWERRLPRTLVAVCAGCALALAGAVLQIMTRNPLADTGVFGINVGASLAAAIALGWWGWQSPFAFSFAAFIGAAVTMLLVTAVGRGRAGDVDPLRLILAGVAIGAVCEGLSSALILIDPHAFARIRAWVTGSVDVASWTPVVIASGGLVVGVVLLIVFARHLPPLALGDDVAASLGINLKLTRLGLVAAVTVLAATATAAAGVIVFVGLVIPHVVRLCGVYEERAQLVAAAVVGPLFLLGADIVGRFLTAAELPAGVAVSLIGAPVLIALSHRAGRRL</sequence>
<keyword evidence="6 8" id="KW-1133">Transmembrane helix</keyword>
<dbReference type="EMBL" id="UFXP01000001">
    <property type="protein sequence ID" value="STC81374.1"/>
    <property type="molecule type" value="Genomic_DNA"/>
</dbReference>
<dbReference type="PANTHER" id="PTHR30472:SF1">
    <property type="entry name" value="FE(3+) DICITRATE TRANSPORT SYSTEM PERMEASE PROTEIN FECC-RELATED"/>
    <property type="match status" value="1"/>
</dbReference>
<organism evidence="9 10">
    <name type="scientific">Corynebacterium minutissimum</name>
    <dbReference type="NCBI Taxonomy" id="38301"/>
    <lineage>
        <taxon>Bacteria</taxon>
        <taxon>Bacillati</taxon>
        <taxon>Actinomycetota</taxon>
        <taxon>Actinomycetes</taxon>
        <taxon>Mycobacteriales</taxon>
        <taxon>Corynebacteriaceae</taxon>
        <taxon>Corynebacterium</taxon>
    </lineage>
</organism>
<evidence type="ECO:0000256" key="5">
    <source>
        <dbReference type="ARBA" id="ARBA00022692"/>
    </source>
</evidence>
<name>A0A376D3B3_9CORY</name>
<evidence type="ECO:0000256" key="7">
    <source>
        <dbReference type="ARBA" id="ARBA00023136"/>
    </source>
</evidence>
<protein>
    <submittedName>
        <fullName evidence="9">ABC transport system, permease</fullName>
    </submittedName>
</protein>
<feature type="transmembrane region" description="Helical" evidence="8">
    <location>
        <begin position="160"/>
        <end position="181"/>
    </location>
</feature>
<evidence type="ECO:0000313" key="10">
    <source>
        <dbReference type="Proteomes" id="UP000254287"/>
    </source>
</evidence>
<dbReference type="PANTHER" id="PTHR30472">
    <property type="entry name" value="FERRIC ENTEROBACTIN TRANSPORT SYSTEM PERMEASE PROTEIN"/>
    <property type="match status" value="1"/>
</dbReference>